<reference evidence="1 2" key="1">
    <citation type="journal article" date="2008" name="J. Mol. Biol.">
        <title>Genome comparison and proteomic characterization of Thermus thermophilus bacteriophages P23-45 and P74-26: siphoviruses with triplex-forming sequences and the longest known tails.</title>
        <authorList>
            <person name="Minakhin L."/>
            <person name="Goel M."/>
            <person name="Berdygulova Z."/>
            <person name="Ramanculov E."/>
            <person name="Florens L."/>
            <person name="Glazko G."/>
            <person name="Karamychev V.N."/>
            <person name="Slesarev A.I."/>
            <person name="Kozyavkin S.A."/>
            <person name="Khromov I."/>
            <person name="Ackermann H.W."/>
            <person name="Washburn M."/>
            <person name="Mushegian A."/>
            <person name="Severinov K."/>
        </authorList>
    </citation>
    <scope>NUCLEOTIDE SEQUENCE</scope>
</reference>
<dbReference type="KEGG" id="vg:5600455"/>
<organismHost>
    <name type="scientific">Thermus thermophilus</name>
    <dbReference type="NCBI Taxonomy" id="274"/>
</organismHost>
<protein>
    <submittedName>
        <fullName evidence="1">Uncharacterized protein</fullName>
    </submittedName>
</protein>
<sequence>MYIRNLLYRAKAQRSPVWLTAALLAQNPTWNSQAAAIALALMPILELANWDYDLVEDVFFSSILPTVPEELRQVKFTALHALASARDYPQDLTFGPTLAGKLAHAAILHRELPDLVLENGKARLPGYYADLDLEEAPFLSLEEYLMGVPPEVRHFHPDFLVSKAEALVQRFMAGFPEPTPIGGAAFQLTHVTA</sequence>
<evidence type="ECO:0000313" key="1">
    <source>
        <dbReference type="EMBL" id="ABU96868.1"/>
    </source>
</evidence>
<proteinExistence type="predicted"/>
<keyword evidence="2" id="KW-1185">Reference proteome</keyword>
<dbReference type="GeneID" id="5600455"/>
<dbReference type="RefSeq" id="YP_001467888.1">
    <property type="nucleotide sequence ID" value="NC_009803.1"/>
</dbReference>
<accession>A7XX60</accession>
<gene>
    <name evidence="1" type="ORF">P23p35</name>
</gene>
<dbReference type="EMBL" id="EU100883">
    <property type="protein sequence ID" value="ABU96868.1"/>
    <property type="molecule type" value="Genomic_DNA"/>
</dbReference>
<name>A7XX60_BP234</name>
<organism evidence="1 2">
    <name type="scientific">Thermus virus P23-45</name>
    <name type="common">Thermus thermophilus phage P23-45</name>
    <dbReference type="NCBI Taxonomy" id="2914006"/>
    <lineage>
        <taxon>Viruses</taxon>
        <taxon>Duplodnaviria</taxon>
        <taxon>Heunggongvirae</taxon>
        <taxon>Uroviricota</taxon>
        <taxon>Caudoviricetes</taxon>
        <taxon>Oshimavirus</taxon>
        <taxon>Oshimavirus P2345</taxon>
    </lineage>
</organism>
<evidence type="ECO:0000313" key="2">
    <source>
        <dbReference type="Proteomes" id="UP000001132"/>
    </source>
</evidence>
<dbReference type="Proteomes" id="UP000001132">
    <property type="component" value="Segment"/>
</dbReference>